<evidence type="ECO:0000256" key="2">
    <source>
        <dbReference type="SAM" id="MobiDB-lite"/>
    </source>
</evidence>
<dbReference type="InterPro" id="IPR036388">
    <property type="entry name" value="WH-like_DNA-bd_sf"/>
</dbReference>
<dbReference type="Gene3D" id="3.40.50.150">
    <property type="entry name" value="Vaccinia Virus protein VP39"/>
    <property type="match status" value="1"/>
</dbReference>
<dbReference type="InterPro" id="IPR029063">
    <property type="entry name" value="SAM-dependent_MTases_sf"/>
</dbReference>
<dbReference type="EMBL" id="BSUO01000001">
    <property type="protein sequence ID" value="GMA38493.1"/>
    <property type="molecule type" value="Genomic_DNA"/>
</dbReference>
<sequence length="375" mass="40463">MTELPTLDALDQRILGSLLEKQVTVPASYPLTLNALRGACNQSSSRDPVSDYDDATLEQGVRDLKSRDLVRVIWAGKGSRTLKHHELLSDTLGLDPDEYALLTVLLLRGPQAPGELKTRTERLHTFADRGAVEECLLRMSRRPAPLVAQLERQAGQREARWTHLLGPVDVATGGSHTDGGGIDLEVVLRDGGEARDSRVLAAYDAVADTYAHEFGDELEHKPFDRWLLARIAEAGHDGPILEVGCGPGHVAAELARSGAQVTGRDISARMIDLATAAHPEVSFEVGDLRRVMRPPTAQGWAAIVAWYALCHLAPSELPETIAGLARALRPGGVFALATHVGAEVRHADDWWAIPSTSTPCSTTRPESSPPSRPPG</sequence>
<dbReference type="InterPro" id="IPR041698">
    <property type="entry name" value="Methyltransf_25"/>
</dbReference>
<gene>
    <name evidence="4" type="ORF">GCM10025883_05380</name>
</gene>
<dbReference type="CDD" id="cd02440">
    <property type="entry name" value="AdoMet_MTases"/>
    <property type="match status" value="1"/>
</dbReference>
<dbReference type="InterPro" id="IPR036390">
    <property type="entry name" value="WH_DNA-bd_sf"/>
</dbReference>
<evidence type="ECO:0000259" key="3">
    <source>
        <dbReference type="Pfam" id="PF13649"/>
    </source>
</evidence>
<dbReference type="PANTHER" id="PTHR38768">
    <property type="entry name" value="UPF0502 PROTEIN YCEH"/>
    <property type="match status" value="1"/>
</dbReference>
<evidence type="ECO:0000256" key="1">
    <source>
        <dbReference type="HAMAP-Rule" id="MF_01584"/>
    </source>
</evidence>
<feature type="compositionally biased region" description="Low complexity" evidence="2">
    <location>
        <begin position="354"/>
        <end position="366"/>
    </location>
</feature>
<keyword evidence="5" id="KW-1185">Reference proteome</keyword>
<dbReference type="Pfam" id="PF04337">
    <property type="entry name" value="DUF480"/>
    <property type="match status" value="1"/>
</dbReference>
<dbReference type="InterPro" id="IPR007432">
    <property type="entry name" value="DUF480"/>
</dbReference>
<comment type="similarity">
    <text evidence="1">Belongs to the UPF0502 family.</text>
</comment>
<dbReference type="SUPFAM" id="SSF46785">
    <property type="entry name" value="Winged helix' DNA-binding domain"/>
    <property type="match status" value="2"/>
</dbReference>
<proteinExistence type="inferred from homology"/>
<dbReference type="Pfam" id="PF13649">
    <property type="entry name" value="Methyltransf_25"/>
    <property type="match status" value="1"/>
</dbReference>
<organism evidence="4 5">
    <name type="scientific">Mobilicoccus caccae</name>
    <dbReference type="NCBI Taxonomy" id="1859295"/>
    <lineage>
        <taxon>Bacteria</taxon>
        <taxon>Bacillati</taxon>
        <taxon>Actinomycetota</taxon>
        <taxon>Actinomycetes</taxon>
        <taxon>Micrococcales</taxon>
        <taxon>Dermatophilaceae</taxon>
        <taxon>Mobilicoccus</taxon>
    </lineage>
</organism>
<dbReference type="RefSeq" id="WP_284302560.1">
    <property type="nucleotide sequence ID" value="NZ_BSUO01000001.1"/>
</dbReference>
<dbReference type="SUPFAM" id="SSF53335">
    <property type="entry name" value="S-adenosyl-L-methionine-dependent methyltransferases"/>
    <property type="match status" value="1"/>
</dbReference>
<dbReference type="Gene3D" id="1.10.10.10">
    <property type="entry name" value="Winged helix-like DNA-binding domain superfamily/Winged helix DNA-binding domain"/>
    <property type="match status" value="2"/>
</dbReference>
<dbReference type="Proteomes" id="UP001157126">
    <property type="component" value="Unassembled WGS sequence"/>
</dbReference>
<evidence type="ECO:0000313" key="4">
    <source>
        <dbReference type="EMBL" id="GMA38493.1"/>
    </source>
</evidence>
<name>A0ABQ6IP67_9MICO</name>
<dbReference type="HAMAP" id="MF_01584">
    <property type="entry name" value="UPF0502"/>
    <property type="match status" value="1"/>
</dbReference>
<feature type="region of interest" description="Disordered" evidence="2">
    <location>
        <begin position="354"/>
        <end position="375"/>
    </location>
</feature>
<evidence type="ECO:0000313" key="5">
    <source>
        <dbReference type="Proteomes" id="UP001157126"/>
    </source>
</evidence>
<accession>A0ABQ6IP67</accession>
<reference evidence="5" key="1">
    <citation type="journal article" date="2019" name="Int. J. Syst. Evol. Microbiol.">
        <title>The Global Catalogue of Microorganisms (GCM) 10K type strain sequencing project: providing services to taxonomists for standard genome sequencing and annotation.</title>
        <authorList>
            <consortium name="The Broad Institute Genomics Platform"/>
            <consortium name="The Broad Institute Genome Sequencing Center for Infectious Disease"/>
            <person name="Wu L."/>
            <person name="Ma J."/>
        </authorList>
    </citation>
    <scope>NUCLEOTIDE SEQUENCE [LARGE SCALE GENOMIC DNA]</scope>
    <source>
        <strain evidence="5">NBRC 113072</strain>
    </source>
</reference>
<feature type="domain" description="Methyltransferase" evidence="3">
    <location>
        <begin position="240"/>
        <end position="332"/>
    </location>
</feature>
<dbReference type="PANTHER" id="PTHR38768:SF1">
    <property type="entry name" value="UPF0502 PROTEIN YCEH"/>
    <property type="match status" value="1"/>
</dbReference>
<protein>
    <recommendedName>
        <fullName evidence="3">Methyltransferase domain-containing protein</fullName>
    </recommendedName>
</protein>
<comment type="caution">
    <text evidence="4">The sequence shown here is derived from an EMBL/GenBank/DDBJ whole genome shotgun (WGS) entry which is preliminary data.</text>
</comment>